<dbReference type="GO" id="GO:0071949">
    <property type="term" value="F:FAD binding"/>
    <property type="evidence" value="ECO:0007669"/>
    <property type="project" value="InterPro"/>
</dbReference>
<evidence type="ECO:0000256" key="3">
    <source>
        <dbReference type="ARBA" id="ARBA00022827"/>
    </source>
</evidence>
<dbReference type="HOGENOM" id="CLU_018354_1_2_1"/>
<dbReference type="Pfam" id="PF01565">
    <property type="entry name" value="FAD_binding_4"/>
    <property type="match status" value="1"/>
</dbReference>
<feature type="domain" description="FAD-binding PCMH-type" evidence="6">
    <location>
        <begin position="62"/>
        <end position="233"/>
    </location>
</feature>
<dbReference type="OrthoDB" id="2151789at2759"/>
<dbReference type="KEGG" id="pfy:PFICI_09989"/>
<evidence type="ECO:0000313" key="7">
    <source>
        <dbReference type="EMBL" id="ETS77927.1"/>
    </source>
</evidence>
<proteinExistence type="inferred from homology"/>
<dbReference type="PANTHER" id="PTHR42973:SF34">
    <property type="entry name" value="FAD BINDING DOMAIN PROTEIN (AFU_ORTHOLOGUE AFUA_3G02770)"/>
    <property type="match status" value="1"/>
</dbReference>
<evidence type="ECO:0000256" key="1">
    <source>
        <dbReference type="ARBA" id="ARBA00005466"/>
    </source>
</evidence>
<keyword evidence="5" id="KW-0732">Signal</keyword>
<dbReference type="InterPro" id="IPR016166">
    <property type="entry name" value="FAD-bd_PCMH"/>
</dbReference>
<dbReference type="OMA" id="FTIWDQK"/>
<keyword evidence="3" id="KW-0274">FAD</keyword>
<name>W3WXR7_PESFW</name>
<keyword evidence="2" id="KW-0285">Flavoprotein</keyword>
<comment type="similarity">
    <text evidence="1">Belongs to the oxygen-dependent FAD-linked oxidoreductase family.</text>
</comment>
<dbReference type="Gene3D" id="3.30.465.10">
    <property type="match status" value="1"/>
</dbReference>
<dbReference type="AlphaFoldDB" id="W3WXR7"/>
<keyword evidence="8" id="KW-1185">Reference proteome</keyword>
<evidence type="ECO:0000259" key="6">
    <source>
        <dbReference type="PROSITE" id="PS51387"/>
    </source>
</evidence>
<dbReference type="InParanoid" id="W3WXR7"/>
<keyword evidence="4" id="KW-0560">Oxidoreductase</keyword>
<protein>
    <recommendedName>
        <fullName evidence="6">FAD-binding PCMH-type domain-containing protein</fullName>
    </recommendedName>
</protein>
<evidence type="ECO:0000256" key="2">
    <source>
        <dbReference type="ARBA" id="ARBA00022630"/>
    </source>
</evidence>
<dbReference type="RefSeq" id="XP_007836761.1">
    <property type="nucleotide sequence ID" value="XM_007838570.1"/>
</dbReference>
<feature type="signal peptide" evidence="5">
    <location>
        <begin position="1"/>
        <end position="19"/>
    </location>
</feature>
<dbReference type="InterPro" id="IPR006094">
    <property type="entry name" value="Oxid_FAD_bind_N"/>
</dbReference>
<evidence type="ECO:0000256" key="5">
    <source>
        <dbReference type="SAM" id="SignalP"/>
    </source>
</evidence>
<evidence type="ECO:0000313" key="8">
    <source>
        <dbReference type="Proteomes" id="UP000030651"/>
    </source>
</evidence>
<dbReference type="GeneID" id="19275002"/>
<gene>
    <name evidence="7" type="ORF">PFICI_09989</name>
</gene>
<dbReference type="InterPro" id="IPR050416">
    <property type="entry name" value="FAD-linked_Oxidoreductase"/>
</dbReference>
<accession>W3WXR7</accession>
<dbReference type="PROSITE" id="PS51387">
    <property type="entry name" value="FAD_PCMH"/>
    <property type="match status" value="1"/>
</dbReference>
<dbReference type="GO" id="GO:0016491">
    <property type="term" value="F:oxidoreductase activity"/>
    <property type="evidence" value="ECO:0007669"/>
    <property type="project" value="UniProtKB-KW"/>
</dbReference>
<organism evidence="7 8">
    <name type="scientific">Pestalotiopsis fici (strain W106-1 / CGMCC3.15140)</name>
    <dbReference type="NCBI Taxonomy" id="1229662"/>
    <lineage>
        <taxon>Eukaryota</taxon>
        <taxon>Fungi</taxon>
        <taxon>Dikarya</taxon>
        <taxon>Ascomycota</taxon>
        <taxon>Pezizomycotina</taxon>
        <taxon>Sordariomycetes</taxon>
        <taxon>Xylariomycetidae</taxon>
        <taxon>Amphisphaeriales</taxon>
        <taxon>Sporocadaceae</taxon>
        <taxon>Pestalotiopsis</taxon>
    </lineage>
</organism>
<reference evidence="8" key="1">
    <citation type="journal article" date="2015" name="BMC Genomics">
        <title>Genomic and transcriptomic analysis of the endophytic fungus Pestalotiopsis fici reveals its lifestyle and high potential for synthesis of natural products.</title>
        <authorList>
            <person name="Wang X."/>
            <person name="Zhang X."/>
            <person name="Liu L."/>
            <person name="Xiang M."/>
            <person name="Wang W."/>
            <person name="Sun X."/>
            <person name="Che Y."/>
            <person name="Guo L."/>
            <person name="Liu G."/>
            <person name="Guo L."/>
            <person name="Wang C."/>
            <person name="Yin W.B."/>
            <person name="Stadler M."/>
            <person name="Zhang X."/>
            <person name="Liu X."/>
        </authorList>
    </citation>
    <scope>NUCLEOTIDE SEQUENCE [LARGE SCALE GENOMIC DNA]</scope>
    <source>
        <strain evidence="8">W106-1 / CGMCC3.15140</strain>
    </source>
</reference>
<dbReference type="InterPro" id="IPR036318">
    <property type="entry name" value="FAD-bd_PCMH-like_sf"/>
</dbReference>
<dbReference type="SUPFAM" id="SSF56176">
    <property type="entry name" value="FAD-binding/transporter-associated domain-like"/>
    <property type="match status" value="1"/>
</dbReference>
<evidence type="ECO:0000256" key="4">
    <source>
        <dbReference type="ARBA" id="ARBA00023002"/>
    </source>
</evidence>
<sequence>MALFKEIFTLFLFLSHALGLVHDSRQVSVACAQSCQELAETFGDRLHYYGNDSFIIWDVKQLEVEYACRVEPGSTEEVAAVLKTVVDNSCNFAVKGGGHSRFPNDSNSVGGVTIDLDLLNSIELSEDQTTVTVGGGANHLQIYQALDPYGLAHIGGRVGSVGLGGYTLGGGTSILSAKYGWALDNVYEYEVVLANSTIVTASETQNPDLYFALRGGGSNFGIVTHFTLAVYQQGPIFTGSRTYNKDYNQTLLQEFYNVFDEEDVDGEVGLEYTYAYNQTSDDYQFSVVQRYSANVSQTNVFSAMDRIPALTSSDYNGNISGSLPSNYPLGVTRNVFATITHFPSLELTNRALAIYQAGVQPVKNVTSLNARWITYSIPAAAIQAMKLRGGNALGIDVEGHLLINLLTMGWTEAADDERMYAFADYFITEFQQAAVELGASHPYLYMNYANKGQDIFGGYGQDIKDRLTFIQKDVDPNGVFRSTGLWTGYIKLL</sequence>
<dbReference type="PANTHER" id="PTHR42973">
    <property type="entry name" value="BINDING OXIDOREDUCTASE, PUTATIVE (AFU_ORTHOLOGUE AFUA_1G17690)-RELATED"/>
    <property type="match status" value="1"/>
</dbReference>
<dbReference type="InterPro" id="IPR016169">
    <property type="entry name" value="FAD-bd_PCMH_sub2"/>
</dbReference>
<dbReference type="eggNOG" id="KOG1231">
    <property type="taxonomic scope" value="Eukaryota"/>
</dbReference>
<feature type="chain" id="PRO_5004835537" description="FAD-binding PCMH-type domain-containing protein" evidence="5">
    <location>
        <begin position="20"/>
        <end position="493"/>
    </location>
</feature>
<dbReference type="EMBL" id="KI912115">
    <property type="protein sequence ID" value="ETS77927.1"/>
    <property type="molecule type" value="Genomic_DNA"/>
</dbReference>
<dbReference type="Proteomes" id="UP000030651">
    <property type="component" value="Unassembled WGS sequence"/>
</dbReference>